<dbReference type="GO" id="GO:0005634">
    <property type="term" value="C:nucleus"/>
    <property type="evidence" value="ECO:0007669"/>
    <property type="project" value="UniProtKB-SubCell"/>
</dbReference>
<dbReference type="AlphaFoldDB" id="A0A0R3WIQ7"/>
<dbReference type="PANTHER" id="PTHR16771">
    <property type="entry name" value="26 PROTEASOME COMPLEX SUBUNIT DSS1"/>
    <property type="match status" value="1"/>
</dbReference>
<dbReference type="GO" id="GO:0006406">
    <property type="term" value="P:mRNA export from nucleus"/>
    <property type="evidence" value="ECO:0007669"/>
    <property type="project" value="UniProtKB-UniRule"/>
</dbReference>
<evidence type="ECO:0000256" key="2">
    <source>
        <dbReference type="RuleBase" id="RU369057"/>
    </source>
</evidence>
<organism evidence="5">
    <name type="scientific">Hydatigena taeniaeformis</name>
    <name type="common">Feline tapeworm</name>
    <name type="synonym">Taenia taeniaeformis</name>
    <dbReference type="NCBI Taxonomy" id="6205"/>
    <lineage>
        <taxon>Eukaryota</taxon>
        <taxon>Metazoa</taxon>
        <taxon>Spiralia</taxon>
        <taxon>Lophotrochozoa</taxon>
        <taxon>Platyhelminthes</taxon>
        <taxon>Cestoda</taxon>
        <taxon>Eucestoda</taxon>
        <taxon>Cyclophyllidea</taxon>
        <taxon>Taeniidae</taxon>
        <taxon>Hydatigera</taxon>
    </lineage>
</organism>
<proteinExistence type="inferred from homology"/>
<dbReference type="SMART" id="SM01385">
    <property type="entry name" value="DSS1_SEM1"/>
    <property type="match status" value="1"/>
</dbReference>
<dbReference type="WBParaSite" id="TTAC_0000049601-mRNA-1">
    <property type="protein sequence ID" value="TTAC_0000049601-mRNA-1"/>
    <property type="gene ID" value="TTAC_0000049601"/>
</dbReference>
<comment type="subcellular location">
    <subcellularLocation>
        <location evidence="2">Nucleus</location>
    </subcellularLocation>
</comment>
<evidence type="ECO:0000313" key="4">
    <source>
        <dbReference type="Proteomes" id="UP000274429"/>
    </source>
</evidence>
<reference evidence="5" key="1">
    <citation type="submission" date="2017-02" db="UniProtKB">
        <authorList>
            <consortium name="WormBaseParasite"/>
        </authorList>
    </citation>
    <scope>IDENTIFICATION</scope>
</reference>
<keyword evidence="2" id="KW-0539">Nucleus</keyword>
<name>A0A0R3WIQ7_HYDTA</name>
<keyword evidence="4" id="KW-1185">Reference proteome</keyword>
<comment type="similarity">
    <text evidence="1 2">Belongs to the DSS1/SEM1 family.</text>
</comment>
<dbReference type="GO" id="GO:0043248">
    <property type="term" value="P:proteasome assembly"/>
    <property type="evidence" value="ECO:0007669"/>
    <property type="project" value="UniProtKB-UniRule"/>
</dbReference>
<dbReference type="Pfam" id="PF05160">
    <property type="entry name" value="DSS1_SEM1"/>
    <property type="match status" value="1"/>
</dbReference>
<dbReference type="EMBL" id="UYWX01000045">
    <property type="protein sequence ID" value="VDM16535.1"/>
    <property type="molecule type" value="Genomic_DNA"/>
</dbReference>
<sequence>MAANSKDENSSNKAKPVVDLGILEADDDFEEFPADSCTIGTCEDNGEVSLWEDNWDDDIVEEEFSTLLRYGRSLLTVFRAEFQKLGKAFVLPDIVPSKM</sequence>
<comment type="function">
    <text evidence="2">Component of the 26S proteasome, a multiprotein complex involved in the ATP-dependent degradation of ubiquitinated proteins.</text>
</comment>
<dbReference type="OrthoDB" id="5586203at2759"/>
<evidence type="ECO:0000256" key="1">
    <source>
        <dbReference type="ARBA" id="ARBA00034491"/>
    </source>
</evidence>
<accession>A0A0R3WIQ7</accession>
<evidence type="ECO:0000313" key="5">
    <source>
        <dbReference type="WBParaSite" id="TTAC_0000049601-mRNA-1"/>
    </source>
</evidence>
<dbReference type="InterPro" id="IPR007834">
    <property type="entry name" value="DSS1_SEM1"/>
</dbReference>
<evidence type="ECO:0000313" key="3">
    <source>
        <dbReference type="EMBL" id="VDM16535.1"/>
    </source>
</evidence>
<dbReference type="GO" id="GO:0008541">
    <property type="term" value="C:proteasome regulatory particle, lid subcomplex"/>
    <property type="evidence" value="ECO:0007669"/>
    <property type="project" value="UniProtKB-UniRule"/>
</dbReference>
<protein>
    <recommendedName>
        <fullName evidence="2">26S proteasome complex subunit SEM1</fullName>
    </recommendedName>
</protein>
<reference evidence="3 4" key="2">
    <citation type="submission" date="2018-11" db="EMBL/GenBank/DDBJ databases">
        <authorList>
            <consortium name="Pathogen Informatics"/>
        </authorList>
    </citation>
    <scope>NUCLEOTIDE SEQUENCE [LARGE SCALE GENOMIC DNA]</scope>
</reference>
<dbReference type="GO" id="GO:0000724">
    <property type="term" value="P:double-strand break repair via homologous recombination"/>
    <property type="evidence" value="ECO:0007669"/>
    <property type="project" value="TreeGrafter"/>
</dbReference>
<dbReference type="Proteomes" id="UP000274429">
    <property type="component" value="Unassembled WGS sequence"/>
</dbReference>
<dbReference type="PANTHER" id="PTHR16771:SF0">
    <property type="entry name" value="26S PROTEASOME COMPLEX SUBUNIT SEM1"/>
    <property type="match status" value="1"/>
</dbReference>
<keyword evidence="2" id="KW-0647">Proteasome</keyword>
<gene>
    <name evidence="3" type="ORF">TTAC_LOCUS497</name>
</gene>
<dbReference type="STRING" id="6205.A0A0R3WIQ7"/>
<dbReference type="CDD" id="cd13768">
    <property type="entry name" value="DSS1_Sem1"/>
    <property type="match status" value="1"/>
</dbReference>